<dbReference type="Pfam" id="PF18097">
    <property type="entry name" value="Vta1_C"/>
    <property type="match status" value="1"/>
</dbReference>
<comment type="similarity">
    <text evidence="3">Belongs to the VTA1 family.</text>
</comment>
<organism evidence="12 13">
    <name type="scientific">Plasmodium yoelii 17X</name>
    <dbReference type="NCBI Taxonomy" id="1323249"/>
    <lineage>
        <taxon>Eukaryota</taxon>
        <taxon>Sar</taxon>
        <taxon>Alveolata</taxon>
        <taxon>Apicomplexa</taxon>
        <taxon>Aconoidasida</taxon>
        <taxon>Haemosporida</taxon>
        <taxon>Plasmodiidae</taxon>
        <taxon>Plasmodium</taxon>
        <taxon>Plasmodium (Vinckeia)</taxon>
    </lineage>
</organism>
<gene>
    <name evidence="12" type="ORF">YYC_02251</name>
</gene>
<evidence type="ECO:0000256" key="2">
    <source>
        <dbReference type="ARBA" id="ARBA00004496"/>
    </source>
</evidence>
<feature type="region of interest" description="Disordered" evidence="9">
    <location>
        <begin position="168"/>
        <end position="204"/>
    </location>
</feature>
<evidence type="ECO:0000259" key="10">
    <source>
        <dbReference type="Pfam" id="PF04652"/>
    </source>
</evidence>
<reference evidence="12 13" key="1">
    <citation type="submission" date="2013-11" db="EMBL/GenBank/DDBJ databases">
        <title>The Genome Sequence of Plasmodium yoelii 17X.</title>
        <authorList>
            <consortium name="The Broad Institute Genomics Platform"/>
            <consortium name="The Broad Institute Genome Sequencing Center for Infectious Disease"/>
            <person name="Neafsey D."/>
            <person name="Adams J."/>
            <person name="Walker B."/>
            <person name="Young S.K."/>
            <person name="Zeng Q."/>
            <person name="Gargeya S."/>
            <person name="Fitzgerald M."/>
            <person name="Haas B."/>
            <person name="Abouelleil A."/>
            <person name="Alvarado L."/>
            <person name="Chapman S.B."/>
            <person name="Gainer-Dewar J."/>
            <person name="Goldberg J."/>
            <person name="Griggs A."/>
            <person name="Gujja S."/>
            <person name="Hansen M."/>
            <person name="Howarth C."/>
            <person name="Imamovic A."/>
            <person name="Ireland A."/>
            <person name="Larimer J."/>
            <person name="McCowan C."/>
            <person name="Murphy C."/>
            <person name="Pearson M."/>
            <person name="Poon T.W."/>
            <person name="Priest M."/>
            <person name="Roberts A."/>
            <person name="Saif S."/>
            <person name="Shea T."/>
            <person name="Sykes S."/>
            <person name="Wortman J."/>
            <person name="Nusbaum C."/>
            <person name="Birren B."/>
        </authorList>
    </citation>
    <scope>NUCLEOTIDE SEQUENCE [LARGE SCALE GENOMIC DNA]</scope>
    <source>
        <strain evidence="12 13">17X</strain>
    </source>
</reference>
<feature type="domain" description="Vta1/callose synthase N-terminal" evidence="10">
    <location>
        <begin position="27"/>
        <end position="162"/>
    </location>
</feature>
<name>V7PPG2_PLAYE</name>
<feature type="region of interest" description="Disordered" evidence="9">
    <location>
        <begin position="1"/>
        <end position="21"/>
    </location>
</feature>
<dbReference type="EMBL" id="KI635759">
    <property type="protein sequence ID" value="ETB60617.1"/>
    <property type="molecule type" value="Genomic_DNA"/>
</dbReference>
<feature type="domain" description="Vta1 C-terminal" evidence="11">
    <location>
        <begin position="259"/>
        <end position="293"/>
    </location>
</feature>
<dbReference type="GO" id="GO:0032511">
    <property type="term" value="P:late endosome to vacuole transport via multivesicular body sorting pathway"/>
    <property type="evidence" value="ECO:0007669"/>
    <property type="project" value="InterPro"/>
</dbReference>
<keyword evidence="13" id="KW-1185">Reference proteome</keyword>
<evidence type="ECO:0000256" key="6">
    <source>
        <dbReference type="ARBA" id="ARBA00022753"/>
    </source>
</evidence>
<evidence type="ECO:0000256" key="8">
    <source>
        <dbReference type="ARBA" id="ARBA00023136"/>
    </source>
</evidence>
<accession>V7PPG2</accession>
<dbReference type="InterPro" id="IPR044538">
    <property type="entry name" value="Vta1-like"/>
</dbReference>
<dbReference type="PANTHER" id="PTHR46009">
    <property type="entry name" value="VACUOLAR PROTEIN SORTING-ASSOCIATED PROTEIN VTA1 HOMOLOG"/>
    <property type="match status" value="1"/>
</dbReference>
<dbReference type="OrthoDB" id="391137at2759"/>
<evidence type="ECO:0000313" key="12">
    <source>
        <dbReference type="EMBL" id="ETB60617.1"/>
    </source>
</evidence>
<evidence type="ECO:0000256" key="4">
    <source>
        <dbReference type="ARBA" id="ARBA00022448"/>
    </source>
</evidence>
<dbReference type="InterPro" id="IPR039431">
    <property type="entry name" value="Vta1/CALS_N"/>
</dbReference>
<feature type="compositionally biased region" description="Basic and acidic residues" evidence="9">
    <location>
        <begin position="174"/>
        <end position="204"/>
    </location>
</feature>
<evidence type="ECO:0000256" key="7">
    <source>
        <dbReference type="ARBA" id="ARBA00022927"/>
    </source>
</evidence>
<keyword evidence="6" id="KW-0967">Endosome</keyword>
<evidence type="ECO:0000256" key="1">
    <source>
        <dbReference type="ARBA" id="ARBA00004481"/>
    </source>
</evidence>
<evidence type="ECO:0000256" key="5">
    <source>
        <dbReference type="ARBA" id="ARBA00022490"/>
    </source>
</evidence>
<keyword evidence="7" id="KW-0653">Protein transport</keyword>
<evidence type="ECO:0000256" key="9">
    <source>
        <dbReference type="SAM" id="MobiDB-lite"/>
    </source>
</evidence>
<evidence type="ECO:0000259" key="11">
    <source>
        <dbReference type="Pfam" id="PF18097"/>
    </source>
</evidence>
<keyword evidence="8" id="KW-0472">Membrane</keyword>
<comment type="subcellular location">
    <subcellularLocation>
        <location evidence="2">Cytoplasm</location>
    </subcellularLocation>
    <subcellularLocation>
        <location evidence="1">Endosome membrane</location>
        <topology evidence="1">Peripheral membrane protein</topology>
    </subcellularLocation>
</comment>
<keyword evidence="5" id="KW-0963">Cytoplasm</keyword>
<dbReference type="InterPro" id="IPR041212">
    <property type="entry name" value="Vta1_C"/>
</dbReference>
<proteinExistence type="inferred from homology"/>
<sequence>MEENTEKNAEKNAEKNKKGEKPNMKQIKFILKKSEELEKKHPLASFLCVLYISEKLNDYVKDNYSDIEAKDLLLNCVKKAEGIRPSFDFIDYSKLADLCKQLFLAADKNDRTDEITNKTIHMFFTAQIFYEILNHFQTLNSDEKKKYLYAKYKTIYIKKCFDNNIKPEPGSPKVELEQDPSEKLYDEMPINQEKKKEDIEKEKSDEENKWVKDDILWGGEENYLLFSKNEDSNLLSNNTNNNNNNKIGENNKNRKCVDISQSLKHSQYATNALMFEDVVTAKKELKIALSYLE</sequence>
<dbReference type="InterPro" id="IPR023175">
    <property type="entry name" value="Vta1/CALS_N_sf"/>
</dbReference>
<dbReference type="GO" id="GO:0005771">
    <property type="term" value="C:multivesicular body"/>
    <property type="evidence" value="ECO:0007669"/>
    <property type="project" value="TreeGrafter"/>
</dbReference>
<dbReference type="Proteomes" id="UP000018538">
    <property type="component" value="Unassembled WGS sequence"/>
</dbReference>
<keyword evidence="4" id="KW-0813">Transport</keyword>
<evidence type="ECO:0008006" key="14">
    <source>
        <dbReference type="Google" id="ProtNLM"/>
    </source>
</evidence>
<dbReference type="PANTHER" id="PTHR46009:SF1">
    <property type="entry name" value="VACUOLAR PROTEIN SORTING-ASSOCIATED PROTEIN VTA1 HOMOLOG"/>
    <property type="match status" value="1"/>
</dbReference>
<protein>
    <recommendedName>
        <fullName evidence="14">Vta1/callose synthase N-terminal domain-containing protein</fullName>
    </recommendedName>
</protein>
<evidence type="ECO:0000256" key="3">
    <source>
        <dbReference type="ARBA" id="ARBA00007895"/>
    </source>
</evidence>
<dbReference type="GO" id="GO:0010008">
    <property type="term" value="C:endosome membrane"/>
    <property type="evidence" value="ECO:0007669"/>
    <property type="project" value="UniProtKB-SubCell"/>
</dbReference>
<dbReference type="Pfam" id="PF04652">
    <property type="entry name" value="Vta1"/>
    <property type="match status" value="1"/>
</dbReference>
<dbReference type="GO" id="GO:0015031">
    <property type="term" value="P:protein transport"/>
    <property type="evidence" value="ECO:0007669"/>
    <property type="project" value="UniProtKB-KW"/>
</dbReference>
<dbReference type="Gene3D" id="1.20.5.420">
    <property type="entry name" value="Immunoglobulin FC, subunit C"/>
    <property type="match status" value="1"/>
</dbReference>
<dbReference type="AlphaFoldDB" id="V7PPG2"/>
<evidence type="ECO:0000313" key="13">
    <source>
        <dbReference type="Proteomes" id="UP000018538"/>
    </source>
</evidence>
<dbReference type="Gene3D" id="1.25.40.270">
    <property type="entry name" value="Vacuolar protein sorting-associated protein vta1"/>
    <property type="match status" value="1"/>
</dbReference>